<dbReference type="EMBL" id="BHVP01000012">
    <property type="protein sequence ID" value="GCA74214.1"/>
    <property type="molecule type" value="Genomic_DNA"/>
</dbReference>
<name>A0A5A5RCK7_MICAE</name>
<evidence type="ECO:0000313" key="9">
    <source>
        <dbReference type="Proteomes" id="UP000324917"/>
    </source>
</evidence>
<dbReference type="SUPFAM" id="SSF51905">
    <property type="entry name" value="FAD/NAD(P)-binding domain"/>
    <property type="match status" value="1"/>
</dbReference>
<dbReference type="Gene3D" id="3.50.50.60">
    <property type="entry name" value="FAD/NAD(P)-binding domain"/>
    <property type="match status" value="2"/>
</dbReference>
<dbReference type="GO" id="GO:0110142">
    <property type="term" value="C:ubiquinone biosynthesis complex"/>
    <property type="evidence" value="ECO:0007669"/>
    <property type="project" value="UniProtKB-ARBA"/>
</dbReference>
<dbReference type="GO" id="GO:0004497">
    <property type="term" value="F:monooxygenase activity"/>
    <property type="evidence" value="ECO:0007669"/>
    <property type="project" value="UniProtKB-KW"/>
</dbReference>
<keyword evidence="5" id="KW-0560">Oxidoreductase</keyword>
<dbReference type="GO" id="GO:0016705">
    <property type="term" value="F:oxidoreductase activity, acting on paired donors, with incorporation or reduction of molecular oxygen"/>
    <property type="evidence" value="ECO:0007669"/>
    <property type="project" value="InterPro"/>
</dbReference>
<dbReference type="PANTHER" id="PTHR43876">
    <property type="entry name" value="UBIQUINONE BIOSYNTHESIS MONOOXYGENASE COQ6, MITOCHONDRIAL"/>
    <property type="match status" value="1"/>
</dbReference>
<keyword evidence="4" id="KW-0274">FAD</keyword>
<gene>
    <name evidence="8" type="primary">ubiI</name>
    <name evidence="8" type="ORF">MiTe_01037</name>
</gene>
<dbReference type="PANTHER" id="PTHR43876:SF7">
    <property type="entry name" value="UBIQUINONE BIOSYNTHESIS MONOOXYGENASE COQ6, MITOCHONDRIAL"/>
    <property type="match status" value="1"/>
</dbReference>
<dbReference type="InterPro" id="IPR002938">
    <property type="entry name" value="FAD-bd"/>
</dbReference>
<evidence type="ECO:0000256" key="6">
    <source>
        <dbReference type="ARBA" id="ARBA00023033"/>
    </source>
</evidence>
<dbReference type="PROSITE" id="PS01304">
    <property type="entry name" value="UBIH"/>
    <property type="match status" value="1"/>
</dbReference>
<evidence type="ECO:0000256" key="1">
    <source>
        <dbReference type="ARBA" id="ARBA00001974"/>
    </source>
</evidence>
<dbReference type="InterPro" id="IPR051205">
    <property type="entry name" value="UbiH/COQ6_monooxygenase"/>
</dbReference>
<dbReference type="InterPro" id="IPR018168">
    <property type="entry name" value="Ubi_Hdrlase_CS"/>
</dbReference>
<dbReference type="GO" id="GO:0006744">
    <property type="term" value="P:ubiquinone biosynthetic process"/>
    <property type="evidence" value="ECO:0007669"/>
    <property type="project" value="InterPro"/>
</dbReference>
<feature type="domain" description="FAD-binding" evidence="7">
    <location>
        <begin position="16"/>
        <end position="348"/>
    </location>
</feature>
<keyword evidence="6" id="KW-0503">Monooxygenase</keyword>
<dbReference type="InterPro" id="IPR010971">
    <property type="entry name" value="UbiH/COQ6"/>
</dbReference>
<dbReference type="Pfam" id="PF01494">
    <property type="entry name" value="FAD_binding_3"/>
    <property type="match status" value="1"/>
</dbReference>
<evidence type="ECO:0000259" key="7">
    <source>
        <dbReference type="Pfam" id="PF01494"/>
    </source>
</evidence>
<proteinExistence type="inferred from homology"/>
<dbReference type="FunFam" id="3.50.50.60:FF:000021">
    <property type="entry name" value="Ubiquinone biosynthesis monooxygenase COQ6"/>
    <property type="match status" value="1"/>
</dbReference>
<dbReference type="NCBIfam" id="NF005612">
    <property type="entry name" value="PRK07364.1"/>
    <property type="match status" value="1"/>
</dbReference>
<evidence type="ECO:0000256" key="4">
    <source>
        <dbReference type="ARBA" id="ARBA00022827"/>
    </source>
</evidence>
<comment type="caution">
    <text evidence="8">The sequence shown here is derived from an EMBL/GenBank/DDBJ whole genome shotgun (WGS) entry which is preliminary data.</text>
</comment>
<comment type="similarity">
    <text evidence="2">Belongs to the UbiH/COQ6 family.</text>
</comment>
<keyword evidence="3" id="KW-0285">Flavoprotein</keyword>
<dbReference type="AlphaFoldDB" id="A0A5A5RCK7"/>
<evidence type="ECO:0000313" key="8">
    <source>
        <dbReference type="EMBL" id="GCA74214.1"/>
    </source>
</evidence>
<dbReference type="PRINTS" id="PR00420">
    <property type="entry name" value="RNGMNOXGNASE"/>
</dbReference>
<reference evidence="8 9" key="1">
    <citation type="submission" date="2018-09" db="EMBL/GenBank/DDBJ databases">
        <title>Evolutionary history of phycoerythrin pigmentation in the water bloom-forming cyanobacterium Microcystis aeruginosa.</title>
        <authorList>
            <person name="Tanabe Y."/>
            <person name="Tanabe Y."/>
            <person name="Yamaguchi H."/>
        </authorList>
    </citation>
    <scope>NUCLEOTIDE SEQUENCE [LARGE SCALE GENOMIC DNA]</scope>
    <source>
        <strain evidence="8 9">NIES-2520</strain>
    </source>
</reference>
<dbReference type="Proteomes" id="UP000324917">
    <property type="component" value="Unassembled WGS sequence"/>
</dbReference>
<dbReference type="InterPro" id="IPR036188">
    <property type="entry name" value="FAD/NAD-bd_sf"/>
</dbReference>
<protein>
    <submittedName>
        <fullName evidence="8">2-octaprenylphenol hydroxylase</fullName>
    </submittedName>
</protein>
<sequence length="411" mass="45603">MIFEKNIYMLRRDSYDLIIVGGGIVGTTLAVALKNTGLNIAMIEERPLEVAASRRQAYALSLMSSRIFTGLGIWDKISPSIGKFRHIRLSDADFPIFVPFVVDELKTDYLGYVGEHQVILTALHNAGQDCDRIEWLSPAKVLEVEYGAETATVTLEEAGQTRKITTKLVIGADGARSAIRQGAQIKTKGWKYWQSCVAFTIKHQLDRNDTAFERFWPTGPMGILPLQGNRCQIVWTNPHGEAKKLQEMPEAEFIKKLEAYTGGLLGKIALVSPRALFPVQLMQSDTYVKPRLALIGDAAHCCHPVGGQGLNLGIRDAAALAQVLKEAVEKQGDIGALSTLKSYEKWRRSENLAILGFTDFLDRLFSNNWPPIVVIRRLGLAIMRGFPPLKLFALQLMTGLKGRIPQLARTC</sequence>
<evidence type="ECO:0000256" key="2">
    <source>
        <dbReference type="ARBA" id="ARBA00005349"/>
    </source>
</evidence>
<accession>A0A5A5RCK7</accession>
<dbReference type="GO" id="GO:0071949">
    <property type="term" value="F:FAD binding"/>
    <property type="evidence" value="ECO:0007669"/>
    <property type="project" value="InterPro"/>
</dbReference>
<organism evidence="8 9">
    <name type="scientific">Microcystis aeruginosa NIES-2520</name>
    <dbReference type="NCBI Taxonomy" id="2303982"/>
    <lineage>
        <taxon>Bacteria</taxon>
        <taxon>Bacillati</taxon>
        <taxon>Cyanobacteriota</taxon>
        <taxon>Cyanophyceae</taxon>
        <taxon>Oscillatoriophycideae</taxon>
        <taxon>Chroococcales</taxon>
        <taxon>Microcystaceae</taxon>
        <taxon>Microcystis</taxon>
    </lineage>
</organism>
<dbReference type="NCBIfam" id="TIGR01988">
    <property type="entry name" value="Ubi-OHases"/>
    <property type="match status" value="1"/>
</dbReference>
<comment type="cofactor">
    <cofactor evidence="1">
        <name>FAD</name>
        <dbReference type="ChEBI" id="CHEBI:57692"/>
    </cofactor>
</comment>
<evidence type="ECO:0000256" key="5">
    <source>
        <dbReference type="ARBA" id="ARBA00023002"/>
    </source>
</evidence>
<evidence type="ECO:0000256" key="3">
    <source>
        <dbReference type="ARBA" id="ARBA00022630"/>
    </source>
</evidence>